<accession>A0A9D9HQ36</accession>
<dbReference type="AlphaFoldDB" id="A0A9D9HQ36"/>
<name>A0A9D9HQ36_9SPIR</name>
<protein>
    <submittedName>
        <fullName evidence="1">DUF3793 family protein</fullName>
    </submittedName>
</protein>
<gene>
    <name evidence="1" type="ORF">IAA81_06640</name>
</gene>
<reference evidence="1" key="1">
    <citation type="submission" date="2020-10" db="EMBL/GenBank/DDBJ databases">
        <authorList>
            <person name="Gilroy R."/>
        </authorList>
    </citation>
    <scope>NUCLEOTIDE SEQUENCE</scope>
    <source>
        <strain evidence="1">10532</strain>
    </source>
</reference>
<organism evidence="1 2">
    <name type="scientific">Candidatus Gallitreponema excrementavium</name>
    <dbReference type="NCBI Taxonomy" id="2840840"/>
    <lineage>
        <taxon>Bacteria</taxon>
        <taxon>Pseudomonadati</taxon>
        <taxon>Spirochaetota</taxon>
        <taxon>Spirochaetia</taxon>
        <taxon>Spirochaetales</taxon>
        <taxon>Candidatus Gallitreponema</taxon>
    </lineage>
</organism>
<dbReference type="Proteomes" id="UP000823638">
    <property type="component" value="Unassembled WGS sequence"/>
</dbReference>
<evidence type="ECO:0000313" key="1">
    <source>
        <dbReference type="EMBL" id="MBO8457890.1"/>
    </source>
</evidence>
<comment type="caution">
    <text evidence="1">The sequence shown here is derived from an EMBL/GenBank/DDBJ whole genome shotgun (WGS) entry which is preliminary data.</text>
</comment>
<dbReference type="Pfam" id="PF12672">
    <property type="entry name" value="DUF3793"/>
    <property type="match status" value="1"/>
</dbReference>
<dbReference type="EMBL" id="JADIMM010000080">
    <property type="protein sequence ID" value="MBO8457890.1"/>
    <property type="molecule type" value="Genomic_DNA"/>
</dbReference>
<sequence length="189" mass="21616">MSIEQLLAYHCGPALTGLKPSNLVSCTKYSTRDVIEKNILLNKSCNTYGVYFHPIVRPKGSVLIFVYNKPLLEQTLKNPKAMKILDKEGYTPESSLEDKIKFLEKRINSSPDFPHEIGLFLGYPASDVAGFIKNKGENYKLCGYWKVYGNKRKARRLFRRYNRCRKDCLFLVTGGRPLETLCLLNNKAV</sequence>
<evidence type="ECO:0000313" key="2">
    <source>
        <dbReference type="Proteomes" id="UP000823638"/>
    </source>
</evidence>
<dbReference type="InterPro" id="IPR024523">
    <property type="entry name" value="DUF3793"/>
</dbReference>
<proteinExistence type="predicted"/>
<reference evidence="1" key="2">
    <citation type="journal article" date="2021" name="PeerJ">
        <title>Extensive microbial diversity within the chicken gut microbiome revealed by metagenomics and culture.</title>
        <authorList>
            <person name="Gilroy R."/>
            <person name="Ravi A."/>
            <person name="Getino M."/>
            <person name="Pursley I."/>
            <person name="Horton D.L."/>
            <person name="Alikhan N.F."/>
            <person name="Baker D."/>
            <person name="Gharbi K."/>
            <person name="Hall N."/>
            <person name="Watson M."/>
            <person name="Adriaenssens E.M."/>
            <person name="Foster-Nyarko E."/>
            <person name="Jarju S."/>
            <person name="Secka A."/>
            <person name="Antonio M."/>
            <person name="Oren A."/>
            <person name="Chaudhuri R.R."/>
            <person name="La Ragione R."/>
            <person name="Hildebrand F."/>
            <person name="Pallen M.J."/>
        </authorList>
    </citation>
    <scope>NUCLEOTIDE SEQUENCE</scope>
    <source>
        <strain evidence="1">10532</strain>
    </source>
</reference>